<dbReference type="Pfam" id="PF00535">
    <property type="entry name" value="Glycos_transf_2"/>
    <property type="match status" value="1"/>
</dbReference>
<dbReference type="GO" id="GO:0016740">
    <property type="term" value="F:transferase activity"/>
    <property type="evidence" value="ECO:0007669"/>
    <property type="project" value="UniProtKB-KW"/>
</dbReference>
<keyword evidence="1 4" id="KW-0808">Transferase</keyword>
<dbReference type="InterPro" id="IPR029044">
    <property type="entry name" value="Nucleotide-diphossugar_trans"/>
</dbReference>
<dbReference type="Proteomes" id="UP000447876">
    <property type="component" value="Unassembled WGS sequence"/>
</dbReference>
<evidence type="ECO:0000259" key="3">
    <source>
        <dbReference type="Pfam" id="PF02709"/>
    </source>
</evidence>
<feature type="domain" description="Galactosyltransferase C-terminal" evidence="3">
    <location>
        <begin position="167"/>
        <end position="228"/>
    </location>
</feature>
<dbReference type="AlphaFoldDB" id="A0A7X2Z1S9"/>
<feature type="domain" description="Glycosyltransferase 2-like" evidence="2">
    <location>
        <begin position="4"/>
        <end position="143"/>
    </location>
</feature>
<sequence length="295" mass="33815">MEISVVIPVYNQSTPLKLTLEGYCNQTINRNIFEIIVVDDGSDDPLELDEWKERLQIKVIRQQNLGRAIARNTGIESSDGELIIFNDADRIPCSEFIEIHLASHKKNGNCVVIGNPKELYISNLECRVNEILSYIKSGKITRFARKYLYSTVISHLFKEEGGTDSVIPWMGFFSGNSSVRRDDLRSAGMFNPKFKEWGFEHFELGYRLFHAGHPFRFAANGVNYHLAHQRNTSFYKEHFKYSASLFSEIQQDVRILKIYNFLVGELSLQGLEELFGGHSNTINSSEDIYFSSFNG</sequence>
<dbReference type="InterPro" id="IPR050834">
    <property type="entry name" value="Glycosyltransf_2"/>
</dbReference>
<protein>
    <submittedName>
        <fullName evidence="4">Glycosyltransferase</fullName>
    </submittedName>
</protein>
<dbReference type="EMBL" id="WNZW01000002">
    <property type="protein sequence ID" value="MUG45281.1"/>
    <property type="molecule type" value="Genomic_DNA"/>
</dbReference>
<gene>
    <name evidence="4" type="ORF">GNP95_09745</name>
</gene>
<evidence type="ECO:0000256" key="1">
    <source>
        <dbReference type="ARBA" id="ARBA00022679"/>
    </source>
</evidence>
<evidence type="ECO:0000313" key="4">
    <source>
        <dbReference type="EMBL" id="MUG45281.1"/>
    </source>
</evidence>
<dbReference type="Pfam" id="PF02709">
    <property type="entry name" value="Glyco_transf_7C"/>
    <property type="match status" value="1"/>
</dbReference>
<dbReference type="RefSeq" id="WP_155610628.1">
    <property type="nucleotide sequence ID" value="NZ_WNZW01000002.1"/>
</dbReference>
<dbReference type="PANTHER" id="PTHR43685:SF2">
    <property type="entry name" value="GLYCOSYLTRANSFERASE 2-LIKE DOMAIN-CONTAINING PROTEIN"/>
    <property type="match status" value="1"/>
</dbReference>
<evidence type="ECO:0000259" key="2">
    <source>
        <dbReference type="Pfam" id="PF00535"/>
    </source>
</evidence>
<organism evidence="4 5">
    <name type="scientific">Paenibacillus woosongensis</name>
    <dbReference type="NCBI Taxonomy" id="307580"/>
    <lineage>
        <taxon>Bacteria</taxon>
        <taxon>Bacillati</taxon>
        <taxon>Bacillota</taxon>
        <taxon>Bacilli</taxon>
        <taxon>Bacillales</taxon>
        <taxon>Paenibacillaceae</taxon>
        <taxon>Paenibacillus</taxon>
    </lineage>
</organism>
<dbReference type="SUPFAM" id="SSF53448">
    <property type="entry name" value="Nucleotide-diphospho-sugar transferases"/>
    <property type="match status" value="1"/>
</dbReference>
<dbReference type="PANTHER" id="PTHR43685">
    <property type="entry name" value="GLYCOSYLTRANSFERASE"/>
    <property type="match status" value="1"/>
</dbReference>
<comment type="caution">
    <text evidence="4">The sequence shown here is derived from an EMBL/GenBank/DDBJ whole genome shotgun (WGS) entry which is preliminary data.</text>
</comment>
<evidence type="ECO:0000313" key="5">
    <source>
        <dbReference type="Proteomes" id="UP000447876"/>
    </source>
</evidence>
<name>A0A7X2Z1S9_9BACL</name>
<dbReference type="Gene3D" id="3.90.550.10">
    <property type="entry name" value="Spore Coat Polysaccharide Biosynthesis Protein SpsA, Chain A"/>
    <property type="match status" value="1"/>
</dbReference>
<accession>A0A7X2Z1S9</accession>
<reference evidence="4 5" key="1">
    <citation type="submission" date="2019-11" db="EMBL/GenBank/DDBJ databases">
        <title>Draft genome sequences of five Paenibacillus species of dairy origin.</title>
        <authorList>
            <person name="Olajide A.M."/>
            <person name="Chen S."/>
            <person name="Lapointe G."/>
        </authorList>
    </citation>
    <scope>NUCLEOTIDE SEQUENCE [LARGE SCALE GENOMIC DNA]</scope>
    <source>
        <strain evidence="4 5">12CR55</strain>
    </source>
</reference>
<dbReference type="InterPro" id="IPR001173">
    <property type="entry name" value="Glyco_trans_2-like"/>
</dbReference>
<dbReference type="OrthoDB" id="9812302at2"/>
<dbReference type="InterPro" id="IPR027791">
    <property type="entry name" value="Galactosyl_T_C"/>
</dbReference>
<proteinExistence type="predicted"/>